<evidence type="ECO:0000256" key="5">
    <source>
        <dbReference type="ARBA" id="ARBA00012919"/>
    </source>
</evidence>
<comment type="cofactor">
    <cofactor evidence="1">
        <name>pyridoxal 5'-phosphate</name>
        <dbReference type="ChEBI" id="CHEBI:597326"/>
    </cofactor>
</comment>
<accession>A0A4P9XU42</accession>
<comment type="subcellular location">
    <subcellularLocation>
        <location evidence="2">Mitochondrion</location>
    </subcellularLocation>
</comment>
<dbReference type="GO" id="GO:0042802">
    <property type="term" value="F:identical protein binding"/>
    <property type="evidence" value="ECO:0007669"/>
    <property type="project" value="TreeGrafter"/>
</dbReference>
<comment type="similarity">
    <text evidence="4 10">Belongs to the class-III pyridoxal-phosphate-dependent aminotransferase family.</text>
</comment>
<evidence type="ECO:0000256" key="10">
    <source>
        <dbReference type="RuleBase" id="RU003560"/>
    </source>
</evidence>
<dbReference type="GO" id="GO:0005759">
    <property type="term" value="C:mitochondrial matrix"/>
    <property type="evidence" value="ECO:0007669"/>
    <property type="project" value="TreeGrafter"/>
</dbReference>
<keyword evidence="6" id="KW-0032">Aminotransferase</keyword>
<proteinExistence type="inferred from homology"/>
<sequence>MTVQPSSTAAAETSVLPASLRAHAKYLLNVYARPPLMFTHGEGCYLYEESGRRYLDFTAGIAVNALGHADPGVAEVVAQQARELVHTSNLYHHPHSGHLAEMLVEGSNAVRPGTFGKVFFSNSGTEANEAALKLARKWGKTQSAGKKTSTKTGVVAFSGAFHGRSMGALSATATEKYRLPFEPLVPGFRHETFDDIKAVNKAITEDTCAVLVEPMQGEGGINIASEPFLRALRKRCDEVNALLIYDEIQCGLGRTGKLWAHHHYADDCVPDVLTSAKPLANGIPIGAMLTSDRAASCLGLGEHGTTFGGAPLPTRVGVHVVGRINTPEFLDNVTRVGNQLRKGLEDVCVAFPELVAEVRGVGLLIGVEFRQDPSRFVKLCMERGLLLVAAGRQTVRVVPPLTVGETEIAEGTRIWREALEALDKERVASA</sequence>
<evidence type="ECO:0000313" key="12">
    <source>
        <dbReference type="Proteomes" id="UP000271241"/>
    </source>
</evidence>
<evidence type="ECO:0000256" key="3">
    <source>
        <dbReference type="ARBA" id="ARBA00005024"/>
    </source>
</evidence>
<dbReference type="InterPro" id="IPR005814">
    <property type="entry name" value="Aminotrans_3"/>
</dbReference>
<dbReference type="PROSITE" id="PS00600">
    <property type="entry name" value="AA_TRANSFER_CLASS_3"/>
    <property type="match status" value="1"/>
</dbReference>
<dbReference type="GO" id="GO:0006526">
    <property type="term" value="P:L-arginine biosynthetic process"/>
    <property type="evidence" value="ECO:0007669"/>
    <property type="project" value="UniProtKB-UniPathway"/>
</dbReference>
<dbReference type="SUPFAM" id="SSF53383">
    <property type="entry name" value="PLP-dependent transferases"/>
    <property type="match status" value="1"/>
</dbReference>
<gene>
    <name evidence="11" type="ORF">THASP1DRAFT_13915</name>
</gene>
<dbReference type="InterPro" id="IPR050103">
    <property type="entry name" value="Class-III_PLP-dep_AT"/>
</dbReference>
<dbReference type="Gene3D" id="3.90.1150.10">
    <property type="entry name" value="Aspartate Aminotransferase, domain 1"/>
    <property type="match status" value="1"/>
</dbReference>
<dbReference type="InterPro" id="IPR015424">
    <property type="entry name" value="PyrdxlP-dep_Trfase"/>
</dbReference>
<comment type="pathway">
    <text evidence="3">Amino-acid biosynthesis; L-arginine biosynthesis; N(2)-acetyl-L-ornithine from L-glutamate: step 4/4.</text>
</comment>
<keyword evidence="9 10" id="KW-0663">Pyridoxal phosphate</keyword>
<dbReference type="InterPro" id="IPR015422">
    <property type="entry name" value="PyrdxlP-dep_Trfase_small"/>
</dbReference>
<dbReference type="Gene3D" id="3.40.640.10">
    <property type="entry name" value="Type I PLP-dependent aspartate aminotransferase-like (Major domain)"/>
    <property type="match status" value="1"/>
</dbReference>
<dbReference type="OrthoDB" id="5419315at2759"/>
<evidence type="ECO:0000256" key="4">
    <source>
        <dbReference type="ARBA" id="ARBA00008954"/>
    </source>
</evidence>
<dbReference type="CDD" id="cd00610">
    <property type="entry name" value="OAT_like"/>
    <property type="match status" value="1"/>
</dbReference>
<dbReference type="Pfam" id="PF00202">
    <property type="entry name" value="Aminotran_3"/>
    <property type="match status" value="1"/>
</dbReference>
<dbReference type="InterPro" id="IPR015421">
    <property type="entry name" value="PyrdxlP-dep_Trfase_major"/>
</dbReference>
<keyword evidence="8 11" id="KW-0808">Transferase</keyword>
<evidence type="ECO:0000256" key="7">
    <source>
        <dbReference type="ARBA" id="ARBA00022605"/>
    </source>
</evidence>
<dbReference type="InterPro" id="IPR004636">
    <property type="entry name" value="AcOrn/SuccOrn_fam"/>
</dbReference>
<dbReference type="GO" id="GO:0003992">
    <property type="term" value="F:N2-acetyl-L-ornithine:2-oxoglutarate 5-aminotransferase activity"/>
    <property type="evidence" value="ECO:0007669"/>
    <property type="project" value="UniProtKB-EC"/>
</dbReference>
<dbReference type="EMBL" id="KZ992494">
    <property type="protein sequence ID" value="RKP09706.1"/>
    <property type="molecule type" value="Genomic_DNA"/>
</dbReference>
<keyword evidence="7" id="KW-0028">Amino-acid biosynthesis</keyword>
<keyword evidence="12" id="KW-1185">Reference proteome</keyword>
<evidence type="ECO:0000256" key="6">
    <source>
        <dbReference type="ARBA" id="ARBA00022576"/>
    </source>
</evidence>
<dbReference type="Proteomes" id="UP000271241">
    <property type="component" value="Unassembled WGS sequence"/>
</dbReference>
<dbReference type="UniPathway" id="UPA00068">
    <property type="reaction ID" value="UER00109"/>
</dbReference>
<reference evidence="12" key="1">
    <citation type="journal article" date="2018" name="Nat. Microbiol.">
        <title>Leveraging single-cell genomics to expand the fungal tree of life.</title>
        <authorList>
            <person name="Ahrendt S.R."/>
            <person name="Quandt C.A."/>
            <person name="Ciobanu D."/>
            <person name="Clum A."/>
            <person name="Salamov A."/>
            <person name="Andreopoulos B."/>
            <person name="Cheng J.F."/>
            <person name="Woyke T."/>
            <person name="Pelin A."/>
            <person name="Henrissat B."/>
            <person name="Reynolds N.K."/>
            <person name="Benny G.L."/>
            <person name="Smith M.E."/>
            <person name="James T.Y."/>
            <person name="Grigoriev I.V."/>
        </authorList>
    </citation>
    <scope>NUCLEOTIDE SEQUENCE [LARGE SCALE GENOMIC DNA]</scope>
    <source>
        <strain evidence="12">RSA 1356</strain>
    </source>
</reference>
<protein>
    <recommendedName>
        <fullName evidence="5">acetylornithine transaminase</fullName>
        <ecNumber evidence="5">2.6.1.11</ecNumber>
    </recommendedName>
</protein>
<evidence type="ECO:0000256" key="2">
    <source>
        <dbReference type="ARBA" id="ARBA00004173"/>
    </source>
</evidence>
<name>A0A4P9XU42_9FUNG</name>
<dbReference type="PIRSF" id="PIRSF000521">
    <property type="entry name" value="Transaminase_4ab_Lys_Orn"/>
    <property type="match status" value="1"/>
</dbReference>
<evidence type="ECO:0000256" key="1">
    <source>
        <dbReference type="ARBA" id="ARBA00001933"/>
    </source>
</evidence>
<evidence type="ECO:0000256" key="9">
    <source>
        <dbReference type="ARBA" id="ARBA00022898"/>
    </source>
</evidence>
<organism evidence="11 12">
    <name type="scientific">Thamnocephalis sphaerospora</name>
    <dbReference type="NCBI Taxonomy" id="78915"/>
    <lineage>
        <taxon>Eukaryota</taxon>
        <taxon>Fungi</taxon>
        <taxon>Fungi incertae sedis</taxon>
        <taxon>Zoopagomycota</taxon>
        <taxon>Zoopagomycotina</taxon>
        <taxon>Zoopagomycetes</taxon>
        <taxon>Zoopagales</taxon>
        <taxon>Sigmoideomycetaceae</taxon>
        <taxon>Thamnocephalis</taxon>
    </lineage>
</organism>
<dbReference type="STRING" id="78915.A0A4P9XU42"/>
<dbReference type="FunFam" id="3.40.640.10:FF:000004">
    <property type="entry name" value="Acetylornithine aminotransferase"/>
    <property type="match status" value="1"/>
</dbReference>
<dbReference type="PANTHER" id="PTHR11986">
    <property type="entry name" value="AMINOTRANSFERASE CLASS III"/>
    <property type="match status" value="1"/>
</dbReference>
<dbReference type="GO" id="GO:0030170">
    <property type="term" value="F:pyridoxal phosphate binding"/>
    <property type="evidence" value="ECO:0007669"/>
    <property type="project" value="InterPro"/>
</dbReference>
<dbReference type="NCBIfam" id="TIGR00707">
    <property type="entry name" value="argD"/>
    <property type="match status" value="1"/>
</dbReference>
<dbReference type="InterPro" id="IPR049704">
    <property type="entry name" value="Aminotrans_3_PPA_site"/>
</dbReference>
<dbReference type="EC" id="2.6.1.11" evidence="5"/>
<dbReference type="HAMAP" id="MF_01107">
    <property type="entry name" value="ArgD_aminotrans_3"/>
    <property type="match status" value="1"/>
</dbReference>
<evidence type="ECO:0000313" key="11">
    <source>
        <dbReference type="EMBL" id="RKP09706.1"/>
    </source>
</evidence>
<dbReference type="AlphaFoldDB" id="A0A4P9XU42"/>
<evidence type="ECO:0000256" key="8">
    <source>
        <dbReference type="ARBA" id="ARBA00022679"/>
    </source>
</evidence>
<dbReference type="PANTHER" id="PTHR11986:SF79">
    <property type="entry name" value="ACETYLORNITHINE AMINOTRANSFERASE, MITOCHONDRIAL"/>
    <property type="match status" value="1"/>
</dbReference>
<dbReference type="NCBIfam" id="NF002325">
    <property type="entry name" value="PRK01278.1"/>
    <property type="match status" value="1"/>
</dbReference>